<reference evidence="3" key="1">
    <citation type="journal article" date="2019" name="Int. J. Syst. Evol. Microbiol.">
        <title>The Global Catalogue of Microorganisms (GCM) 10K type strain sequencing project: providing services to taxonomists for standard genome sequencing and annotation.</title>
        <authorList>
            <consortium name="The Broad Institute Genomics Platform"/>
            <consortium name="The Broad Institute Genome Sequencing Center for Infectious Disease"/>
            <person name="Wu L."/>
            <person name="Ma J."/>
        </authorList>
    </citation>
    <scope>NUCLEOTIDE SEQUENCE [LARGE SCALE GENOMIC DNA]</scope>
    <source>
        <strain evidence="3">JCM 3175</strain>
    </source>
</reference>
<keyword evidence="3" id="KW-1185">Reference proteome</keyword>
<evidence type="ECO:0000313" key="3">
    <source>
        <dbReference type="Proteomes" id="UP001500307"/>
    </source>
</evidence>
<protein>
    <submittedName>
        <fullName evidence="2">Uncharacterized protein</fullName>
    </submittedName>
</protein>
<dbReference type="Proteomes" id="UP001500307">
    <property type="component" value="Unassembled WGS sequence"/>
</dbReference>
<feature type="coiled-coil region" evidence="1">
    <location>
        <begin position="33"/>
        <end position="118"/>
    </location>
</feature>
<organism evidence="2 3">
    <name type="scientific">Micromonospora coerulea</name>
    <dbReference type="NCBI Taxonomy" id="47856"/>
    <lineage>
        <taxon>Bacteria</taxon>
        <taxon>Bacillati</taxon>
        <taxon>Actinomycetota</taxon>
        <taxon>Actinomycetes</taxon>
        <taxon>Micromonosporales</taxon>
        <taxon>Micromonosporaceae</taxon>
        <taxon>Micromonospora</taxon>
    </lineage>
</organism>
<evidence type="ECO:0000256" key="1">
    <source>
        <dbReference type="SAM" id="Coils"/>
    </source>
</evidence>
<accession>A0ABP8SS04</accession>
<comment type="caution">
    <text evidence="2">The sequence shown here is derived from an EMBL/GenBank/DDBJ whole genome shotgun (WGS) entry which is preliminary data.</text>
</comment>
<proteinExistence type="predicted"/>
<gene>
    <name evidence="2" type="ORF">GCM10023176_42240</name>
</gene>
<name>A0ABP8SS04_9ACTN</name>
<dbReference type="EMBL" id="BAABGU010000024">
    <property type="protein sequence ID" value="GAA4574691.1"/>
    <property type="molecule type" value="Genomic_DNA"/>
</dbReference>
<evidence type="ECO:0000313" key="2">
    <source>
        <dbReference type="EMBL" id="GAA4574691.1"/>
    </source>
</evidence>
<dbReference type="RefSeq" id="WP_346122078.1">
    <property type="nucleotide sequence ID" value="NZ_BAABGU010000024.1"/>
</dbReference>
<keyword evidence="1" id="KW-0175">Coiled coil</keyword>
<sequence>MGNDMEQRLTAAAQALREHELTGHRLRDLAGRIRAMRAHVDVLRQRLDAEQADVDRLEGLTLSRVVASFRGARGDALARERAEALAARLRLAEAERLLVALQEEAAAAKARQRRLASAPREYEALLNERERALADSADPRGSRLLELADARGRLAGEHRELTEAVRAANNAEGALNQLRELLDRASGWSTYDTLGGGLISSVIKHEILDQAAQAAARVEANLATLWTELADVTDAGPYAPSLGIGELTRFTDIWLDNIVTDFAVLRRVENARGDVDRSLNELAPVHRQLRERAAEVGARLSAVEAERTDLLNRP</sequence>